<dbReference type="GO" id="GO:0003677">
    <property type="term" value="F:DNA binding"/>
    <property type="evidence" value="ECO:0007669"/>
    <property type="project" value="UniProtKB-KW"/>
</dbReference>
<dbReference type="InterPro" id="IPR016032">
    <property type="entry name" value="Sig_transdc_resp-reg_C-effctor"/>
</dbReference>
<dbReference type="Gene3D" id="3.40.50.300">
    <property type="entry name" value="P-loop containing nucleotide triphosphate hydrolases"/>
    <property type="match status" value="1"/>
</dbReference>
<dbReference type="Pfam" id="PF00486">
    <property type="entry name" value="Trans_reg_C"/>
    <property type="match status" value="1"/>
</dbReference>
<dbReference type="InterPro" id="IPR036388">
    <property type="entry name" value="WH-like_DNA-bd_sf"/>
</dbReference>
<dbReference type="InterPro" id="IPR011990">
    <property type="entry name" value="TPR-like_helical_dom_sf"/>
</dbReference>
<keyword evidence="2" id="KW-0805">Transcription regulation</keyword>
<dbReference type="Proteomes" id="UP000550260">
    <property type="component" value="Unassembled WGS sequence"/>
</dbReference>
<evidence type="ECO:0000313" key="9">
    <source>
        <dbReference type="Proteomes" id="UP000550260"/>
    </source>
</evidence>
<dbReference type="GO" id="GO:0000160">
    <property type="term" value="P:phosphorelay signal transduction system"/>
    <property type="evidence" value="ECO:0007669"/>
    <property type="project" value="InterPro"/>
</dbReference>
<evidence type="ECO:0000259" key="7">
    <source>
        <dbReference type="SMART" id="SM01043"/>
    </source>
</evidence>
<dbReference type="Gene3D" id="1.25.40.10">
    <property type="entry name" value="Tetratricopeptide repeat domain"/>
    <property type="match status" value="1"/>
</dbReference>
<accession>A0A8E2B8H4</accession>
<dbReference type="SMART" id="SM00862">
    <property type="entry name" value="Trans_reg_C"/>
    <property type="match status" value="1"/>
</dbReference>
<reference evidence="8 9" key="1">
    <citation type="submission" date="2020-08" db="EMBL/GenBank/DDBJ databases">
        <title>Amycolatopsis echigonensis JCM 21831.</title>
        <authorList>
            <person name="Tedsree N."/>
            <person name="Kuncharoen N."/>
            <person name="Likhitwitayawuid K."/>
            <person name="Tanasupawat S."/>
        </authorList>
    </citation>
    <scope>NUCLEOTIDE SEQUENCE [LARGE SCALE GENOMIC DNA]</scope>
    <source>
        <strain evidence="8 9">JCM 21831</strain>
    </source>
</reference>
<dbReference type="RefSeq" id="WP_183125558.1">
    <property type="nucleotide sequence ID" value="NZ_JACJHR010000046.1"/>
</dbReference>
<evidence type="ECO:0000256" key="3">
    <source>
        <dbReference type="ARBA" id="ARBA00023125"/>
    </source>
</evidence>
<dbReference type="Gene3D" id="1.10.10.10">
    <property type="entry name" value="Winged helix-like DNA-binding domain superfamily/Winged helix DNA-binding domain"/>
    <property type="match status" value="1"/>
</dbReference>
<dbReference type="InterPro" id="IPR027417">
    <property type="entry name" value="P-loop_NTPase"/>
</dbReference>
<evidence type="ECO:0000313" key="8">
    <source>
        <dbReference type="EMBL" id="MBB2502983.1"/>
    </source>
</evidence>
<feature type="domain" description="OmpR/PhoB-type" evidence="6">
    <location>
        <begin position="811"/>
        <end position="884"/>
    </location>
</feature>
<dbReference type="InterPro" id="IPR001867">
    <property type="entry name" value="OmpR/PhoB-type_DNA-bd"/>
</dbReference>
<feature type="region of interest" description="Disordered" evidence="5">
    <location>
        <begin position="1"/>
        <end position="32"/>
    </location>
</feature>
<sequence length="1033" mass="112521">MTSKSDRRGTVRSADGGTVPRGDLRPSQPPRVIRSKVTPPILQASAVRRPRIDELLFELLDRNPVVCVYATAGAGKTTAVRHALDRFDGAVAWLSVDDTDGAPGRLLTYLQAALSAAEVAPADIVGAALLAGLTHLEAAGLLADSMAGKPTMIVLDDVERIIDSDEALAVIGRFAQYLPVGARMILLSRRELPLRSFPDTMMLGLDERTLAFTPEEAAEALNLLGRGEVDVRHAVEVTGGWVAGVLFEAWRSQAHTRGLSGEADPLYGYLSLHILDQLTPEQRDFLVCTSVLHEVTEDAATALGLHSAAGHLHALQSAHLPALWEHEDEVVLRCHPRFREYLLKLLGRRSSVEVQEIYRRHAAILAVAERHEEAAEELLKAGLLEEALTHAEYAIEAVMDRGDFAVARRWLTRFSALETEGTTALPAAELMMDLVTENYRGGLAVADRLAAQGLRDELARSSSRMAAALAWCYFHAGRTSDIQEVLEVAKPGPEVDAARYCMTMLDEGAAGAVAGDRNIPLSGGPLDALIMRTHYYRGRLALLLEEPASPWAVIAARPWQLGARLAMGQIGQAAALYEQERASGSPGGAWLNAVLSVQLCREQGRREDAWRLLLTGREQIRASGSLMLEAFSYVIQAELELLLNKDPAAAQSVLLGVRRHPVGGAYGFIVEQADTWLGFSYLLQDDVARAVVTLRHAVASMRHSERVLMLPAAAVYLAEAEWRAGNETAADDAMDVALQAARVQGSNHSLLGAMAMFPATLSRRLDAERSSESAWHQLGRLLIARDVELNCYVGASVDIAEFGGIEIKVDGSVVRPQIKKSAELLAFLAHRPGHSATREQLLRALFGGRSDESATSYLRQAVRWLRQVLPDEDSVVVADGVVRLSSTLRVRTESAQFKRTVAEAADLPPRSRYEALRSALAMTEGGLFAAGVESPWAEERRRDLDSAVLDVRCSVAELALNGGDHQTASIESNLVLRADPYRESMWRLAMRLADASGDPDGVLAAYRRCEDAMRELGTSPDHTTVCLLRDLRR</sequence>
<dbReference type="SUPFAM" id="SSF48452">
    <property type="entry name" value="TPR-like"/>
    <property type="match status" value="1"/>
</dbReference>
<dbReference type="AlphaFoldDB" id="A0A8E2B8H4"/>
<dbReference type="Pfam" id="PF25873">
    <property type="entry name" value="WHD_MalT"/>
    <property type="match status" value="1"/>
</dbReference>
<dbReference type="SUPFAM" id="SSF46894">
    <property type="entry name" value="C-terminal effector domain of the bipartite response regulators"/>
    <property type="match status" value="1"/>
</dbReference>
<comment type="similarity">
    <text evidence="1">Belongs to the AfsR/DnrI/RedD regulatory family.</text>
</comment>
<dbReference type="InterPro" id="IPR051677">
    <property type="entry name" value="AfsR-DnrI-RedD_regulator"/>
</dbReference>
<evidence type="ECO:0000256" key="1">
    <source>
        <dbReference type="ARBA" id="ARBA00005820"/>
    </source>
</evidence>
<organism evidence="8 9">
    <name type="scientific">Amycolatopsis echigonensis</name>
    <dbReference type="NCBI Taxonomy" id="2576905"/>
    <lineage>
        <taxon>Bacteria</taxon>
        <taxon>Bacillati</taxon>
        <taxon>Actinomycetota</taxon>
        <taxon>Actinomycetes</taxon>
        <taxon>Pseudonocardiales</taxon>
        <taxon>Pseudonocardiaceae</taxon>
        <taxon>Amycolatopsis</taxon>
    </lineage>
</organism>
<evidence type="ECO:0000256" key="4">
    <source>
        <dbReference type="ARBA" id="ARBA00023163"/>
    </source>
</evidence>
<name>A0A8E2B8H4_9PSEU</name>
<comment type="caution">
    <text evidence="8">The sequence shown here is derived from an EMBL/GenBank/DDBJ whole genome shotgun (WGS) entry which is preliminary data.</text>
</comment>
<dbReference type="PANTHER" id="PTHR35807:SF1">
    <property type="entry name" value="TRANSCRIPTIONAL REGULATOR REDD"/>
    <property type="match status" value="1"/>
</dbReference>
<keyword evidence="4" id="KW-0804">Transcription</keyword>
<dbReference type="InterPro" id="IPR059106">
    <property type="entry name" value="WHD_MalT"/>
</dbReference>
<evidence type="ECO:0000259" key="6">
    <source>
        <dbReference type="SMART" id="SM00862"/>
    </source>
</evidence>
<dbReference type="Pfam" id="PF03704">
    <property type="entry name" value="BTAD"/>
    <property type="match status" value="1"/>
</dbReference>
<gene>
    <name evidence="8" type="ORF">H5411_28090</name>
</gene>
<dbReference type="EMBL" id="JACJHR010000046">
    <property type="protein sequence ID" value="MBB2502983.1"/>
    <property type="molecule type" value="Genomic_DNA"/>
</dbReference>
<dbReference type="SUPFAM" id="SSF52540">
    <property type="entry name" value="P-loop containing nucleoside triphosphate hydrolases"/>
    <property type="match status" value="1"/>
</dbReference>
<evidence type="ECO:0000256" key="2">
    <source>
        <dbReference type="ARBA" id="ARBA00023015"/>
    </source>
</evidence>
<evidence type="ECO:0000256" key="5">
    <source>
        <dbReference type="SAM" id="MobiDB-lite"/>
    </source>
</evidence>
<dbReference type="SMART" id="SM01043">
    <property type="entry name" value="BTAD"/>
    <property type="match status" value="1"/>
</dbReference>
<protein>
    <submittedName>
        <fullName evidence="8">Winged helix-turn-helix domain-containing protein</fullName>
    </submittedName>
</protein>
<proteinExistence type="inferred from homology"/>
<dbReference type="GO" id="GO:0006355">
    <property type="term" value="P:regulation of DNA-templated transcription"/>
    <property type="evidence" value="ECO:0007669"/>
    <property type="project" value="InterPro"/>
</dbReference>
<dbReference type="InterPro" id="IPR005158">
    <property type="entry name" value="BTAD"/>
</dbReference>
<dbReference type="PANTHER" id="PTHR35807">
    <property type="entry name" value="TRANSCRIPTIONAL REGULATOR REDD-RELATED"/>
    <property type="match status" value="1"/>
</dbReference>
<feature type="domain" description="Bacterial transcriptional activator" evidence="7">
    <location>
        <begin position="894"/>
        <end position="1032"/>
    </location>
</feature>
<keyword evidence="3" id="KW-0238">DNA-binding</keyword>